<organism evidence="2 3">
    <name type="scientific">Helobdella robusta</name>
    <name type="common">Californian leech</name>
    <dbReference type="NCBI Taxonomy" id="6412"/>
    <lineage>
        <taxon>Eukaryota</taxon>
        <taxon>Metazoa</taxon>
        <taxon>Spiralia</taxon>
        <taxon>Lophotrochozoa</taxon>
        <taxon>Annelida</taxon>
        <taxon>Clitellata</taxon>
        <taxon>Hirudinea</taxon>
        <taxon>Rhynchobdellida</taxon>
        <taxon>Glossiphoniidae</taxon>
        <taxon>Helobdella</taxon>
    </lineage>
</organism>
<dbReference type="AlphaFoldDB" id="T1F698"/>
<evidence type="ECO:0000313" key="3">
    <source>
        <dbReference type="Proteomes" id="UP000015101"/>
    </source>
</evidence>
<proteinExistence type="predicted"/>
<dbReference type="EMBL" id="KB096551">
    <property type="protein sequence ID" value="ESO03975.1"/>
    <property type="molecule type" value="Genomic_DNA"/>
</dbReference>
<dbReference type="InParanoid" id="T1F698"/>
<dbReference type="OrthoDB" id="371494at2759"/>
<dbReference type="EnsemblMetazoa" id="HelroT173018">
    <property type="protein sequence ID" value="HelroP173018"/>
    <property type="gene ID" value="HelroG173018"/>
</dbReference>
<dbReference type="Proteomes" id="UP000015101">
    <property type="component" value="Unassembled WGS sequence"/>
</dbReference>
<keyword evidence="3" id="KW-1185">Reference proteome</keyword>
<reference evidence="2" key="3">
    <citation type="submission" date="2015-06" db="UniProtKB">
        <authorList>
            <consortium name="EnsemblMetazoa"/>
        </authorList>
    </citation>
    <scope>IDENTIFICATION</scope>
</reference>
<reference evidence="1 3" key="2">
    <citation type="journal article" date="2013" name="Nature">
        <title>Insights into bilaterian evolution from three spiralian genomes.</title>
        <authorList>
            <person name="Simakov O."/>
            <person name="Marletaz F."/>
            <person name="Cho S.J."/>
            <person name="Edsinger-Gonzales E."/>
            <person name="Havlak P."/>
            <person name="Hellsten U."/>
            <person name="Kuo D.H."/>
            <person name="Larsson T."/>
            <person name="Lv J."/>
            <person name="Arendt D."/>
            <person name="Savage R."/>
            <person name="Osoegawa K."/>
            <person name="de Jong P."/>
            <person name="Grimwood J."/>
            <person name="Chapman J.A."/>
            <person name="Shapiro H."/>
            <person name="Aerts A."/>
            <person name="Otillar R.P."/>
            <person name="Terry A.Y."/>
            <person name="Boore J.L."/>
            <person name="Grigoriev I.V."/>
            <person name="Lindberg D.R."/>
            <person name="Seaver E.C."/>
            <person name="Weisblat D.A."/>
            <person name="Putnam N.H."/>
            <person name="Rokhsar D.S."/>
        </authorList>
    </citation>
    <scope>NUCLEOTIDE SEQUENCE</scope>
</reference>
<protein>
    <submittedName>
        <fullName evidence="1 2">Uncharacterized protein</fullName>
    </submittedName>
</protein>
<dbReference type="CTD" id="20204347"/>
<accession>T1F698</accession>
<gene>
    <name evidence="2" type="primary">20204347</name>
    <name evidence="1" type="ORF">HELRODRAFT_173018</name>
</gene>
<dbReference type="HOGENOM" id="CLU_1827389_0_0_1"/>
<dbReference type="RefSeq" id="XP_009017911.1">
    <property type="nucleotide sequence ID" value="XM_009019663.1"/>
</dbReference>
<dbReference type="KEGG" id="hro:HELRODRAFT_173018"/>
<evidence type="ECO:0000313" key="2">
    <source>
        <dbReference type="EnsemblMetazoa" id="HelroP173018"/>
    </source>
</evidence>
<reference evidence="3" key="1">
    <citation type="submission" date="2012-12" db="EMBL/GenBank/DDBJ databases">
        <authorList>
            <person name="Hellsten U."/>
            <person name="Grimwood J."/>
            <person name="Chapman J.A."/>
            <person name="Shapiro H."/>
            <person name="Aerts A."/>
            <person name="Otillar R.P."/>
            <person name="Terry A.Y."/>
            <person name="Boore J.L."/>
            <person name="Simakov O."/>
            <person name="Marletaz F."/>
            <person name="Cho S.-J."/>
            <person name="Edsinger-Gonzales E."/>
            <person name="Havlak P."/>
            <person name="Kuo D.-H."/>
            <person name="Larsson T."/>
            <person name="Lv J."/>
            <person name="Arendt D."/>
            <person name="Savage R."/>
            <person name="Osoegawa K."/>
            <person name="de Jong P."/>
            <person name="Lindberg D.R."/>
            <person name="Seaver E.C."/>
            <person name="Weisblat D.A."/>
            <person name="Putnam N.H."/>
            <person name="Grigoriev I.V."/>
            <person name="Rokhsar D.S."/>
        </authorList>
    </citation>
    <scope>NUCLEOTIDE SEQUENCE</scope>
</reference>
<evidence type="ECO:0000313" key="1">
    <source>
        <dbReference type="EMBL" id="ESO03975.1"/>
    </source>
</evidence>
<name>T1F698_HELRO</name>
<dbReference type="GeneID" id="20204347"/>
<dbReference type="EMBL" id="AMQM01004426">
    <property type="status" value="NOT_ANNOTATED_CDS"/>
    <property type="molecule type" value="Genomic_DNA"/>
</dbReference>
<sequence>MTAMTTAIKGISNLSDMMETSWQQNNRLQRPIHNRLQRPIHNRLQRPIHNRLQRPIHNRLQRPIHNRLQGKTVRDTLGVRSQVQQVAATGFRHRQQKILLQYASSTDLIQSTEKVHQFVNVVRHSIPQAGRRTPTFNWNED</sequence>